<dbReference type="PROSITE" id="PS00728">
    <property type="entry name" value="AP_NUCLEASE_F1_3"/>
    <property type="match status" value="1"/>
</dbReference>
<keyword evidence="7" id="KW-0464">Manganese</keyword>
<dbReference type="Gene3D" id="3.60.10.10">
    <property type="entry name" value="Endonuclease/exonuclease/phosphatase"/>
    <property type="match status" value="1"/>
</dbReference>
<comment type="similarity">
    <text evidence="2">Belongs to the DNA repair enzymes AP/ExoA family.</text>
</comment>
<dbReference type="EMBL" id="CP004885">
    <property type="protein sequence ID" value="AGX87002.1"/>
    <property type="molecule type" value="Genomic_DNA"/>
</dbReference>
<proteinExistence type="inferred from homology"/>
<protein>
    <submittedName>
        <fullName evidence="10">Exonuclease III</fullName>
    </submittedName>
</protein>
<evidence type="ECO:0000256" key="6">
    <source>
        <dbReference type="PIRSR" id="PIRSR604808-1"/>
    </source>
</evidence>
<feature type="domain" description="Endonuclease/exonuclease/phosphatase" evidence="9">
    <location>
        <begin position="4"/>
        <end position="260"/>
    </location>
</feature>
<dbReference type="InterPro" id="IPR037493">
    <property type="entry name" value="ExoIII-like"/>
</dbReference>
<feature type="binding site" evidence="7">
    <location>
        <position position="34"/>
    </location>
    <ligand>
        <name>Mg(2+)</name>
        <dbReference type="ChEBI" id="CHEBI:18420"/>
        <label>1</label>
    </ligand>
</feature>
<evidence type="ECO:0000313" key="10">
    <source>
        <dbReference type="EMBL" id="AGX87002.1"/>
    </source>
</evidence>
<evidence type="ECO:0000256" key="5">
    <source>
        <dbReference type="ARBA" id="ARBA00022842"/>
    </source>
</evidence>
<dbReference type="SUPFAM" id="SSF56219">
    <property type="entry name" value="DNase I-like"/>
    <property type="match status" value="1"/>
</dbReference>
<dbReference type="RefSeq" id="WP_022771822.1">
    <property type="nucleotide sequence ID" value="NC_022576.1"/>
</dbReference>
<dbReference type="InterPro" id="IPR020848">
    <property type="entry name" value="AP_endonuclease_F1_CS"/>
</dbReference>
<organism evidence="10 11">
    <name type="scientific">Candidatus Symbiobacter mobilis CR</name>
    <dbReference type="NCBI Taxonomy" id="946483"/>
    <lineage>
        <taxon>Bacteria</taxon>
        <taxon>Pseudomonadati</taxon>
        <taxon>Pseudomonadota</taxon>
        <taxon>Betaproteobacteria</taxon>
        <taxon>Burkholderiales</taxon>
        <taxon>Comamonadaceae</taxon>
    </lineage>
</organism>
<feature type="binding site" evidence="7">
    <location>
        <position position="7"/>
    </location>
    <ligand>
        <name>Mg(2+)</name>
        <dbReference type="ChEBI" id="CHEBI:18420"/>
        <label>1</label>
    </ligand>
</feature>
<dbReference type="GO" id="GO:0003677">
    <property type="term" value="F:DNA binding"/>
    <property type="evidence" value="ECO:0007669"/>
    <property type="project" value="InterPro"/>
</dbReference>
<dbReference type="PANTHER" id="PTHR43250:SF2">
    <property type="entry name" value="EXODEOXYRIBONUCLEASE III"/>
    <property type="match status" value="1"/>
</dbReference>
<comment type="cofactor">
    <cofactor evidence="1">
        <name>Mn(2+)</name>
        <dbReference type="ChEBI" id="CHEBI:29035"/>
    </cofactor>
</comment>
<feature type="active site" evidence="6">
    <location>
        <position position="120"/>
    </location>
</feature>
<dbReference type="NCBIfam" id="TIGR00633">
    <property type="entry name" value="xth"/>
    <property type="match status" value="1"/>
</dbReference>
<dbReference type="GO" id="GO:0004519">
    <property type="term" value="F:endonuclease activity"/>
    <property type="evidence" value="ECO:0007669"/>
    <property type="project" value="InterPro"/>
</dbReference>
<evidence type="ECO:0000256" key="4">
    <source>
        <dbReference type="ARBA" id="ARBA00022801"/>
    </source>
</evidence>
<comment type="cofactor">
    <cofactor evidence="7">
        <name>Mg(2+)</name>
        <dbReference type="ChEBI" id="CHEBI:18420"/>
    </cofactor>
    <cofactor evidence="7">
        <name>Mn(2+)</name>
        <dbReference type="ChEBI" id="CHEBI:29035"/>
    </cofactor>
    <text evidence="7">Probably binds two magnesium or manganese ions per subunit.</text>
</comment>
<dbReference type="PANTHER" id="PTHR43250">
    <property type="entry name" value="EXODEOXYRIBONUCLEASE III"/>
    <property type="match status" value="1"/>
</dbReference>
<evidence type="ECO:0000256" key="2">
    <source>
        <dbReference type="ARBA" id="ARBA00007092"/>
    </source>
</evidence>
<dbReference type="KEGG" id="cbx:Cenrod_0899"/>
<dbReference type="HOGENOM" id="CLU_027539_0_1_4"/>
<accession>U5N6J8</accession>
<gene>
    <name evidence="10" type="primary">xthA-2</name>
    <name evidence="10" type="ORF">Cenrod_0899</name>
</gene>
<dbReference type="OrthoDB" id="9803914at2"/>
<sequence length="287" mass="31638">MLFATWNVNSLRVRLPQVLDWLRANPVDVLALQETKLPDASTSTLADAIAAAGYASSFFGQPHYNGVALFSRLPMRDVVHNIPSFDDDNARVISATIGPCTAPLINLNDSGCGVRVVCAYFPNGQEPASSQFAYKLAWMKALRQWLQDELLAHPALVLMGDCNVTFDDDDVWDPQSAQIGCTAPERDALHDLVSLGLRDAFRRFAQPPHSYSWWDYRGGSFRRNQGMRIDHILVSDALAPTVRRCWIDTAPRRNERPSDHAPVVVELEPGALHCISSATAPIPASCG</sequence>
<dbReference type="CDD" id="cd09086">
    <property type="entry name" value="ExoIII-like_AP-endo"/>
    <property type="match status" value="1"/>
</dbReference>
<dbReference type="InterPro" id="IPR036691">
    <property type="entry name" value="Endo/exonu/phosph_ase_sf"/>
</dbReference>
<dbReference type="GO" id="GO:0006281">
    <property type="term" value="P:DNA repair"/>
    <property type="evidence" value="ECO:0007669"/>
    <property type="project" value="InterPro"/>
</dbReference>
<feature type="site" description="Interaction with DNA substrate" evidence="8">
    <location>
        <position position="260"/>
    </location>
</feature>
<reference evidence="10 11" key="1">
    <citation type="journal article" date="2013" name="Genome Biol.">
        <title>Genomic analysis reveals key aspects of prokaryotic symbiosis in the phototrophic consortium "Chlorochromatium aggregatum".</title>
        <authorList>
            <person name="Liu Z."/>
            <person name="Muller J."/>
            <person name="Li T."/>
            <person name="Alvey R.M."/>
            <person name="Vogl K."/>
            <person name="Frigaard N.U."/>
            <person name="Rockwell N.C."/>
            <person name="Boyd E.S."/>
            <person name="Tomsho L.P."/>
            <person name="Schuster S.C."/>
            <person name="Henke P."/>
            <person name="Rohde M."/>
            <person name="Overmann J."/>
            <person name="Bryant D.A."/>
        </authorList>
    </citation>
    <scope>NUCLEOTIDE SEQUENCE [LARGE SCALE GENOMIC DNA]</scope>
    <source>
        <strain evidence="10">CR</strain>
    </source>
</reference>
<dbReference type="GO" id="GO:0008311">
    <property type="term" value="F:double-stranded DNA 3'-5' DNA exonuclease activity"/>
    <property type="evidence" value="ECO:0007669"/>
    <property type="project" value="InterPro"/>
</dbReference>
<feature type="binding site" evidence="7">
    <location>
        <position position="260"/>
    </location>
    <ligand>
        <name>Mg(2+)</name>
        <dbReference type="ChEBI" id="CHEBI:18420"/>
        <label>1</label>
    </ligand>
</feature>
<feature type="site" description="Important for catalytic activity" evidence="8">
    <location>
        <position position="230"/>
    </location>
</feature>
<feature type="binding site" evidence="7">
    <location>
        <position position="163"/>
    </location>
    <ligand>
        <name>Mg(2+)</name>
        <dbReference type="ChEBI" id="CHEBI:18420"/>
        <label>1</label>
    </ligand>
</feature>
<dbReference type="AlphaFoldDB" id="U5N6J8"/>
<keyword evidence="10" id="KW-0540">Nuclease</keyword>
<evidence type="ECO:0000256" key="3">
    <source>
        <dbReference type="ARBA" id="ARBA00022723"/>
    </source>
</evidence>
<dbReference type="InterPro" id="IPR005135">
    <property type="entry name" value="Endo/exonuclease/phosphatase"/>
</dbReference>
<dbReference type="GO" id="GO:0046872">
    <property type="term" value="F:metal ion binding"/>
    <property type="evidence" value="ECO:0007669"/>
    <property type="project" value="UniProtKB-KW"/>
</dbReference>
<feature type="active site" description="Proton acceptor" evidence="6">
    <location>
        <position position="260"/>
    </location>
</feature>
<evidence type="ECO:0000313" key="11">
    <source>
        <dbReference type="Proteomes" id="UP000017184"/>
    </source>
</evidence>
<feature type="binding site" evidence="7">
    <location>
        <position position="259"/>
    </location>
    <ligand>
        <name>Mg(2+)</name>
        <dbReference type="ChEBI" id="CHEBI:18420"/>
        <label>1</label>
    </ligand>
</feature>
<keyword evidence="10" id="KW-0269">Exonuclease</keyword>
<evidence type="ECO:0000256" key="7">
    <source>
        <dbReference type="PIRSR" id="PIRSR604808-2"/>
    </source>
</evidence>
<dbReference type="PROSITE" id="PS51435">
    <property type="entry name" value="AP_NUCLEASE_F1_4"/>
    <property type="match status" value="1"/>
</dbReference>
<keyword evidence="5 7" id="KW-0460">Magnesium</keyword>
<evidence type="ECO:0000256" key="1">
    <source>
        <dbReference type="ARBA" id="ARBA00001936"/>
    </source>
</evidence>
<dbReference type="Pfam" id="PF03372">
    <property type="entry name" value="Exo_endo_phos"/>
    <property type="match status" value="1"/>
</dbReference>
<evidence type="ECO:0000259" key="9">
    <source>
        <dbReference type="Pfam" id="PF03372"/>
    </source>
</evidence>
<dbReference type="STRING" id="946483.Cenrod_0899"/>
<feature type="active site" description="Proton donor/acceptor" evidence="6">
    <location>
        <position position="161"/>
    </location>
</feature>
<evidence type="ECO:0000256" key="8">
    <source>
        <dbReference type="PIRSR" id="PIRSR604808-3"/>
    </source>
</evidence>
<feature type="binding site" evidence="7">
    <location>
        <position position="161"/>
    </location>
    <ligand>
        <name>Mg(2+)</name>
        <dbReference type="ChEBI" id="CHEBI:18420"/>
        <label>1</label>
    </ligand>
</feature>
<feature type="site" description="Transition state stabilizer" evidence="8">
    <location>
        <position position="163"/>
    </location>
</feature>
<dbReference type="eggNOG" id="COG0708">
    <property type="taxonomic scope" value="Bacteria"/>
</dbReference>
<keyword evidence="3 7" id="KW-0479">Metal-binding</keyword>
<keyword evidence="4" id="KW-0378">Hydrolase</keyword>
<keyword evidence="11" id="KW-1185">Reference proteome</keyword>
<dbReference type="PATRIC" id="fig|946483.4.peg.901"/>
<dbReference type="NCBIfam" id="TIGR00195">
    <property type="entry name" value="exoDNase_III"/>
    <property type="match status" value="1"/>
</dbReference>
<dbReference type="Proteomes" id="UP000017184">
    <property type="component" value="Chromosome"/>
</dbReference>
<name>U5N6J8_9BURK</name>
<dbReference type="InterPro" id="IPR004808">
    <property type="entry name" value="AP_endonuc_1"/>
</dbReference>